<dbReference type="Proteomes" id="UP000734854">
    <property type="component" value="Unassembled WGS sequence"/>
</dbReference>
<evidence type="ECO:0000259" key="2">
    <source>
        <dbReference type="Pfam" id="PF06972"/>
    </source>
</evidence>
<feature type="compositionally biased region" description="Polar residues" evidence="1">
    <location>
        <begin position="102"/>
        <end position="144"/>
    </location>
</feature>
<gene>
    <name evidence="3" type="ORF">ZIOFF_005697</name>
</gene>
<feature type="region of interest" description="Disordered" evidence="1">
    <location>
        <begin position="711"/>
        <end position="745"/>
    </location>
</feature>
<comment type="caution">
    <text evidence="3">The sequence shown here is derived from an EMBL/GenBank/DDBJ whole genome shotgun (WGS) entry which is preliminary data.</text>
</comment>
<protein>
    <recommendedName>
        <fullName evidence="2">GBF-interacting protein 1 N-terminal domain-containing protein</fullName>
    </recommendedName>
</protein>
<dbReference type="Pfam" id="PF06972">
    <property type="entry name" value="GIP1_N"/>
    <property type="match status" value="1"/>
</dbReference>
<dbReference type="PANTHER" id="PTHR46775:SF1">
    <property type="entry name" value="FLOCCULATION PROTEIN (DUF1296)"/>
    <property type="match status" value="1"/>
</dbReference>
<organism evidence="3 4">
    <name type="scientific">Zingiber officinale</name>
    <name type="common">Ginger</name>
    <name type="synonym">Amomum zingiber</name>
    <dbReference type="NCBI Taxonomy" id="94328"/>
    <lineage>
        <taxon>Eukaryota</taxon>
        <taxon>Viridiplantae</taxon>
        <taxon>Streptophyta</taxon>
        <taxon>Embryophyta</taxon>
        <taxon>Tracheophyta</taxon>
        <taxon>Spermatophyta</taxon>
        <taxon>Magnoliopsida</taxon>
        <taxon>Liliopsida</taxon>
        <taxon>Zingiberales</taxon>
        <taxon>Zingiberaceae</taxon>
        <taxon>Zingiber</taxon>
    </lineage>
</organism>
<proteinExistence type="predicted"/>
<dbReference type="InterPro" id="IPR044277">
    <property type="entry name" value="GIP1"/>
</dbReference>
<reference evidence="3 4" key="1">
    <citation type="submission" date="2020-08" db="EMBL/GenBank/DDBJ databases">
        <title>Plant Genome Project.</title>
        <authorList>
            <person name="Zhang R.-G."/>
        </authorList>
    </citation>
    <scope>NUCLEOTIDE SEQUENCE [LARGE SCALE GENOMIC DNA]</scope>
    <source>
        <tissue evidence="3">Rhizome</tissue>
    </source>
</reference>
<evidence type="ECO:0000256" key="1">
    <source>
        <dbReference type="SAM" id="MobiDB-lite"/>
    </source>
</evidence>
<name>A0A8J5HNS3_ZINOF</name>
<dbReference type="InterPro" id="IPR009719">
    <property type="entry name" value="GIP1_N"/>
</dbReference>
<feature type="region of interest" description="Disordered" evidence="1">
    <location>
        <begin position="91"/>
        <end position="144"/>
    </location>
</feature>
<sequence>MSGGGARVSIPAGVRRTIQNIKEIAGNHSDEEVYATLKECSMDPNETAQKLLLQDGFLIDFIVNTFHEVKRKRDKRKESAREPAELRWRTGVHRRGGRGGQANYSHSLPNDATAGRNTTLGKENGLNQGANKANTSFSTTPDTGNKSAISLSGSVSGVVNGPSNAEHPVSSQLSHLSGVHGILLEEACDAINTKTANSRLPPKGVKGGSASRQLARDIDQLSSNKPVAVPSIDTHSSAQSGTIKQIKSHGSGANVSSEKFQVTFSSFPGANGSRQSSTYSSRFQLLSGFQKASHPNKEWKPKSVLVNPTKASETNNTPEVTVVTEAVSQSLPASHSVDSVEDTVNLEEKVDKLKLSDIKHVIIPDHLQVPEAQRHGLSFGSFDANFQLNVLVSKDPSRDDVEELHYEPYHEIDETIEHHSLSNNETSSDTKDDDFPEHPQSSEHAPDSYLIKEIVVSNSASLAAEYNQPNQEISLAPEVPQNFVVESAPSYPPEGLVLQLGSQLAPVETSEPQALDTSHLPSLLVRQSYDPSASYYTPFYRPTPDADGRISPFFASGVSARYNGNVAVLPAHTGQTSPENTNSAVLSTVGSTLGTQAAGTLLGSPASQQPVPLFHQPAGFHISHYPPSYIPYGQIYPPFYASPQVHHFLSGTAFPHQAPTGSMYSNPGAATPAAAVKYSLPQYKPGSNAVNPTIIGLPAVYGTYNSTQPGYNSGHASSTGNSTTNEDRTSSQFKDNGVYNSGQQVPNSAATMNNLLVFATLPKLKDMIGCSMLKHMEERSWKQSGDAFENHVGLSENSEGPSVWIPAIGREISSLQASSFYNIPQGQPMTFPPTQAGPGSFSGVFPPTQTVASSIHPLLQQSRTVAGAAAEILSSPAGVYQQPQRTQINWTNNY</sequence>
<dbReference type="GO" id="GO:0051082">
    <property type="term" value="F:unfolded protein binding"/>
    <property type="evidence" value="ECO:0007669"/>
    <property type="project" value="TreeGrafter"/>
</dbReference>
<accession>A0A8J5HNS3</accession>
<dbReference type="InterPro" id="IPR009060">
    <property type="entry name" value="UBA-like_sf"/>
</dbReference>
<evidence type="ECO:0000313" key="3">
    <source>
        <dbReference type="EMBL" id="KAG6531862.1"/>
    </source>
</evidence>
<dbReference type="PANTHER" id="PTHR46775">
    <property type="entry name" value="FLOCCULATION PROTEIN (DUF1296)"/>
    <property type="match status" value="1"/>
</dbReference>
<dbReference type="SUPFAM" id="SSF46934">
    <property type="entry name" value="UBA-like"/>
    <property type="match status" value="1"/>
</dbReference>
<feature type="domain" description="GBF-interacting protein 1 N-terminal" evidence="2">
    <location>
        <begin position="10"/>
        <end position="78"/>
    </location>
</feature>
<dbReference type="EMBL" id="JACMSC010000002">
    <property type="protein sequence ID" value="KAG6531862.1"/>
    <property type="molecule type" value="Genomic_DNA"/>
</dbReference>
<feature type="compositionally biased region" description="Basic and acidic residues" evidence="1">
    <location>
        <begin position="436"/>
        <end position="446"/>
    </location>
</feature>
<keyword evidence="4" id="KW-1185">Reference proteome</keyword>
<dbReference type="AlphaFoldDB" id="A0A8J5HNS3"/>
<evidence type="ECO:0000313" key="4">
    <source>
        <dbReference type="Proteomes" id="UP000734854"/>
    </source>
</evidence>
<feature type="region of interest" description="Disordered" evidence="1">
    <location>
        <begin position="412"/>
        <end position="449"/>
    </location>
</feature>
<feature type="compositionally biased region" description="Polar residues" evidence="1">
    <location>
        <begin position="233"/>
        <end position="245"/>
    </location>
</feature>
<feature type="region of interest" description="Disordered" evidence="1">
    <location>
        <begin position="221"/>
        <end position="254"/>
    </location>
</feature>